<evidence type="ECO:0000313" key="4">
    <source>
        <dbReference type="Proteomes" id="UP000612055"/>
    </source>
</evidence>
<dbReference type="PANTHER" id="PTHR48295:SF1">
    <property type="entry name" value="SWR1-COMPLEX PROTEIN 5"/>
    <property type="match status" value="1"/>
</dbReference>
<sequence>MSLLNAHLGGSDDDSDEEDDDYNPNADKTAEREDMPQGAAPAKRQGKRRRGAALPSSAPEVGDDDDEDGGADEDEDEDDDADAGPQEPGRVDPRAEERREKIANLWEAINMRAAANGTGSERLPSSSVTLATFCKSARSRAEIAARAKGQGAGPAEALTLGQAAGQAKAAGGGKGPAAKKARKESDLVWMRSLGLLKPSAAAAEAPAGPSSDAGGAGGSGSGDASASGGAATSATDEEKRALAAAAIAAARDASGVGSRAGKVAITETRRFAGKDIQVTVMVDRDSKEAQKAAARASAPVAPSSGLDALLAEVEKKKKVSVLDKTKADWSTYKRAHMDVDEELEMHKKGADQYLDKQNFLKRAELREYEKERDARLASDVRTRGRL</sequence>
<proteinExistence type="predicted"/>
<feature type="compositionally biased region" description="Low complexity" evidence="1">
    <location>
        <begin position="222"/>
        <end position="233"/>
    </location>
</feature>
<feature type="compositionally biased region" description="Acidic residues" evidence="1">
    <location>
        <begin position="11"/>
        <end position="22"/>
    </location>
</feature>
<protein>
    <recommendedName>
        <fullName evidence="2">BCNT-C domain-containing protein</fullName>
    </recommendedName>
</protein>
<dbReference type="OrthoDB" id="445677at2759"/>
<dbReference type="AlphaFoldDB" id="A0A835XMT2"/>
<reference evidence="3" key="1">
    <citation type="journal article" date="2020" name="bioRxiv">
        <title>Comparative genomics of Chlamydomonas.</title>
        <authorList>
            <person name="Craig R.J."/>
            <person name="Hasan A.R."/>
            <person name="Ness R.W."/>
            <person name="Keightley P.D."/>
        </authorList>
    </citation>
    <scope>NUCLEOTIDE SEQUENCE</scope>
    <source>
        <strain evidence="3">CCAP 11/70</strain>
    </source>
</reference>
<dbReference type="PANTHER" id="PTHR48295">
    <property type="entry name" value="CRANIOFACIAL DEVELOPMENT PROTEIN 1"/>
    <property type="match status" value="1"/>
</dbReference>
<accession>A0A835XMT2</accession>
<comment type="caution">
    <text evidence="3">The sequence shown here is derived from an EMBL/GenBank/DDBJ whole genome shotgun (WGS) entry which is preliminary data.</text>
</comment>
<feature type="region of interest" description="Disordered" evidence="1">
    <location>
        <begin position="1"/>
        <end position="99"/>
    </location>
</feature>
<dbReference type="Pfam" id="PF07572">
    <property type="entry name" value="BCNT"/>
    <property type="match status" value="1"/>
</dbReference>
<keyword evidence="4" id="KW-1185">Reference proteome</keyword>
<feature type="compositionally biased region" description="Acidic residues" evidence="1">
    <location>
        <begin position="61"/>
        <end position="82"/>
    </location>
</feature>
<feature type="domain" description="BCNT-C" evidence="2">
    <location>
        <begin position="300"/>
        <end position="381"/>
    </location>
</feature>
<evidence type="ECO:0000313" key="3">
    <source>
        <dbReference type="EMBL" id="KAG2483019.1"/>
    </source>
</evidence>
<evidence type="ECO:0000256" key="1">
    <source>
        <dbReference type="SAM" id="MobiDB-lite"/>
    </source>
</evidence>
<gene>
    <name evidence="3" type="ORF">HYH03_018099</name>
</gene>
<dbReference type="PROSITE" id="PS51279">
    <property type="entry name" value="BCNT_C"/>
    <property type="match status" value="1"/>
</dbReference>
<name>A0A835XMT2_9CHLO</name>
<feature type="region of interest" description="Disordered" evidence="1">
    <location>
        <begin position="199"/>
        <end position="233"/>
    </location>
</feature>
<organism evidence="3 4">
    <name type="scientific">Edaphochlamys debaryana</name>
    <dbReference type="NCBI Taxonomy" id="47281"/>
    <lineage>
        <taxon>Eukaryota</taxon>
        <taxon>Viridiplantae</taxon>
        <taxon>Chlorophyta</taxon>
        <taxon>core chlorophytes</taxon>
        <taxon>Chlorophyceae</taxon>
        <taxon>CS clade</taxon>
        <taxon>Chlamydomonadales</taxon>
        <taxon>Chlamydomonadales incertae sedis</taxon>
        <taxon>Edaphochlamys</taxon>
    </lineage>
</organism>
<dbReference type="InterPro" id="IPR011421">
    <property type="entry name" value="BCNT-C"/>
</dbReference>
<evidence type="ECO:0000259" key="2">
    <source>
        <dbReference type="PROSITE" id="PS51279"/>
    </source>
</evidence>
<feature type="compositionally biased region" description="Low complexity" evidence="1">
    <location>
        <begin position="199"/>
        <end position="213"/>
    </location>
</feature>
<dbReference type="EMBL" id="JAEHOE010000193">
    <property type="protein sequence ID" value="KAG2483019.1"/>
    <property type="molecule type" value="Genomic_DNA"/>
</dbReference>
<dbReference type="Proteomes" id="UP000612055">
    <property type="component" value="Unassembled WGS sequence"/>
</dbReference>
<feature type="compositionally biased region" description="Basic and acidic residues" evidence="1">
    <location>
        <begin position="89"/>
        <end position="99"/>
    </location>
</feature>
<dbReference type="InterPro" id="IPR027124">
    <property type="entry name" value="Swc5/CFDP1/2"/>
</dbReference>